<evidence type="ECO:0000313" key="11">
    <source>
        <dbReference type="Proteomes" id="UP000224871"/>
    </source>
</evidence>
<feature type="compositionally biased region" description="Polar residues" evidence="6">
    <location>
        <begin position="246"/>
        <end position="256"/>
    </location>
</feature>
<dbReference type="GO" id="GO:0000981">
    <property type="term" value="F:DNA-binding transcription factor activity, RNA polymerase II-specific"/>
    <property type="evidence" value="ECO:0007669"/>
    <property type="project" value="TreeGrafter"/>
</dbReference>
<feature type="domain" description="C2H2-type" evidence="7">
    <location>
        <begin position="31"/>
        <end position="58"/>
    </location>
</feature>
<name>A0A1N6N0V3_9GAMM</name>
<dbReference type="FunFam" id="3.30.160.60:FF:000358">
    <property type="entry name" value="zinc finger protein 24"/>
    <property type="match status" value="1"/>
</dbReference>
<proteinExistence type="predicted"/>
<evidence type="ECO:0000256" key="2">
    <source>
        <dbReference type="ARBA" id="ARBA00022737"/>
    </source>
</evidence>
<sequence>MPICRYCRNEINNQADFATHEQAHMQGKRPYVCHICNRWCLQKNHLAQHMRIHTNEKPFVCSDCGKKFIQSGNLNRHQKTHAEVKSLFKCHICSKKYTRQGRLKEHIQNNHFDSMTNRTLQSTYPPQSDQDNDLSEYFFLGVPPSPPPTQRSSTPQASASGWNDPLIANLITRRPPPHLNQPSSSVQRGSPTQAVGSVRPVIRQPLHRYNPIDDDAPSPSMDNNATFARIRQRRQERGRAQGAPPLTQSGIPTTSHQSGVSGSVGQSLPQLSADDIDQVLPPTTSAPTTFPSLNAWFSKK</sequence>
<keyword evidence="4" id="KW-0862">Zinc</keyword>
<evidence type="ECO:0000313" key="10">
    <source>
        <dbReference type="Proteomes" id="UP000196435"/>
    </source>
</evidence>
<dbReference type="Proteomes" id="UP000224871">
    <property type="component" value="Unassembled WGS sequence"/>
</dbReference>
<dbReference type="EMBL" id="FTLG01000230">
    <property type="protein sequence ID" value="SIP74753.1"/>
    <property type="molecule type" value="Genomic_DNA"/>
</dbReference>
<dbReference type="GO" id="GO:0008270">
    <property type="term" value="F:zinc ion binding"/>
    <property type="evidence" value="ECO:0007669"/>
    <property type="project" value="UniProtKB-KW"/>
</dbReference>
<dbReference type="SMART" id="SM00355">
    <property type="entry name" value="ZnF_C2H2"/>
    <property type="match status" value="4"/>
</dbReference>
<feature type="compositionally biased region" description="Polar residues" evidence="6">
    <location>
        <begin position="180"/>
        <end position="195"/>
    </location>
</feature>
<dbReference type="PROSITE" id="PS50157">
    <property type="entry name" value="ZINC_FINGER_C2H2_2"/>
    <property type="match status" value="3"/>
</dbReference>
<protein>
    <submittedName>
        <fullName evidence="8">C2H2 transcription factor Crz1</fullName>
    </submittedName>
</protein>
<gene>
    <name evidence="8" type="ORF">Xinn_02848</name>
    <name evidence="9" type="ORF">XIS1_840022</name>
</gene>
<keyword evidence="2" id="KW-0677">Repeat</keyword>
<keyword evidence="11" id="KW-1185">Reference proteome</keyword>
<dbReference type="InterPro" id="IPR036236">
    <property type="entry name" value="Znf_C2H2_sf"/>
</dbReference>
<feature type="compositionally biased region" description="Polar residues" evidence="6">
    <location>
        <begin position="112"/>
        <end position="129"/>
    </location>
</feature>
<feature type="compositionally biased region" description="Low complexity" evidence="6">
    <location>
        <begin position="281"/>
        <end position="291"/>
    </location>
</feature>
<evidence type="ECO:0000256" key="3">
    <source>
        <dbReference type="ARBA" id="ARBA00022771"/>
    </source>
</evidence>
<evidence type="ECO:0000256" key="5">
    <source>
        <dbReference type="PROSITE-ProRule" id="PRU00042"/>
    </source>
</evidence>
<dbReference type="FunFam" id="3.30.160.60:FF:000446">
    <property type="entry name" value="Zinc finger protein"/>
    <property type="match status" value="1"/>
</dbReference>
<organism evidence="9 10">
    <name type="scientific">Xenorhabdus innexi</name>
    <dbReference type="NCBI Taxonomy" id="290109"/>
    <lineage>
        <taxon>Bacteria</taxon>
        <taxon>Pseudomonadati</taxon>
        <taxon>Pseudomonadota</taxon>
        <taxon>Gammaproteobacteria</taxon>
        <taxon>Enterobacterales</taxon>
        <taxon>Morganellaceae</taxon>
        <taxon>Xenorhabdus</taxon>
    </lineage>
</organism>
<dbReference type="InterPro" id="IPR013087">
    <property type="entry name" value="Znf_C2H2_type"/>
</dbReference>
<evidence type="ECO:0000313" key="9">
    <source>
        <dbReference type="EMBL" id="SIP74753.1"/>
    </source>
</evidence>
<dbReference type="EMBL" id="NIBU01000039">
    <property type="protein sequence ID" value="PHM31302.1"/>
    <property type="molecule type" value="Genomic_DNA"/>
</dbReference>
<feature type="compositionally biased region" description="Low complexity" evidence="6">
    <location>
        <begin position="257"/>
        <end position="267"/>
    </location>
</feature>
<dbReference type="RefSeq" id="WP_169923585.1">
    <property type="nucleotide sequence ID" value="NZ_CAWNQC010000236.1"/>
</dbReference>
<evidence type="ECO:0000259" key="7">
    <source>
        <dbReference type="PROSITE" id="PS50157"/>
    </source>
</evidence>
<feature type="region of interest" description="Disordered" evidence="6">
    <location>
        <begin position="112"/>
        <end position="203"/>
    </location>
</feature>
<dbReference type="PANTHER" id="PTHR24394:SF29">
    <property type="entry name" value="MYONEURIN"/>
    <property type="match status" value="1"/>
</dbReference>
<evidence type="ECO:0000313" key="8">
    <source>
        <dbReference type="EMBL" id="PHM31302.1"/>
    </source>
</evidence>
<dbReference type="AlphaFoldDB" id="A0A1N6N0V3"/>
<keyword evidence="1" id="KW-0479">Metal-binding</keyword>
<feature type="domain" description="C2H2-type" evidence="7">
    <location>
        <begin position="59"/>
        <end position="86"/>
    </location>
</feature>
<dbReference type="Proteomes" id="UP000196435">
    <property type="component" value="Unassembled WGS sequence"/>
</dbReference>
<feature type="region of interest" description="Disordered" evidence="6">
    <location>
        <begin position="233"/>
        <end position="291"/>
    </location>
</feature>
<dbReference type="Pfam" id="PF00096">
    <property type="entry name" value="zf-C2H2"/>
    <property type="match status" value="2"/>
</dbReference>
<dbReference type="Gene3D" id="3.30.160.60">
    <property type="entry name" value="Classic Zinc Finger"/>
    <property type="match status" value="2"/>
</dbReference>
<dbReference type="PANTHER" id="PTHR24394">
    <property type="entry name" value="ZINC FINGER PROTEIN"/>
    <property type="match status" value="1"/>
</dbReference>
<feature type="domain" description="C2H2-type" evidence="7">
    <location>
        <begin position="88"/>
        <end position="116"/>
    </location>
</feature>
<dbReference type="PROSITE" id="PS00028">
    <property type="entry name" value="ZINC_FINGER_C2H2_1"/>
    <property type="match status" value="3"/>
</dbReference>
<accession>A0A1N6N0V3</accession>
<reference evidence="10" key="1">
    <citation type="submission" date="2016-12" db="EMBL/GenBank/DDBJ databases">
        <authorList>
            <person name="Gaudriault S."/>
        </authorList>
    </citation>
    <scope>NUCLEOTIDE SEQUENCE [LARGE SCALE GENOMIC DNA]</scope>
    <source>
        <strain evidence="10">HGB1681 (deposited as PTA-6826 in the American Type Culture Collection)</strain>
    </source>
</reference>
<dbReference type="SUPFAM" id="SSF57667">
    <property type="entry name" value="beta-beta-alpha zinc fingers"/>
    <property type="match status" value="2"/>
</dbReference>
<reference evidence="8 11" key="3">
    <citation type="journal article" date="2017" name="Nat. Microbiol.">
        <title>Natural product diversity associated with the nematode symbionts Photorhabdus and Xenorhabdus.</title>
        <authorList>
            <person name="Tobias N.J."/>
            <person name="Wolff H."/>
            <person name="Djahanschiri B."/>
            <person name="Grundmann F."/>
            <person name="Kronenwerth M."/>
            <person name="Shi Y.M."/>
            <person name="Simonyi S."/>
            <person name="Grun P."/>
            <person name="Shapiro-Ilan D."/>
            <person name="Pidot S.J."/>
            <person name="Stinear T.P."/>
            <person name="Ebersberger I."/>
            <person name="Bode H.B."/>
        </authorList>
    </citation>
    <scope>NUCLEOTIDE SEQUENCE [LARGE SCALE GENOMIC DNA]</scope>
    <source>
        <strain evidence="8 11">DSM 16336</strain>
    </source>
</reference>
<keyword evidence="3 5" id="KW-0863">Zinc-finger</keyword>
<reference evidence="9" key="2">
    <citation type="submission" date="2016-12" db="EMBL/GenBank/DDBJ databases">
        <authorList>
            <person name="Song W.-J."/>
            <person name="Kurnit D.M."/>
        </authorList>
    </citation>
    <scope>NUCLEOTIDE SEQUENCE [LARGE SCALE GENOMIC DNA]</scope>
    <source>
        <strain evidence="9">HGB1681</strain>
    </source>
</reference>
<evidence type="ECO:0000256" key="4">
    <source>
        <dbReference type="ARBA" id="ARBA00022833"/>
    </source>
</evidence>
<evidence type="ECO:0000256" key="6">
    <source>
        <dbReference type="SAM" id="MobiDB-lite"/>
    </source>
</evidence>
<evidence type="ECO:0000256" key="1">
    <source>
        <dbReference type="ARBA" id="ARBA00022723"/>
    </source>
</evidence>